<dbReference type="OrthoDB" id="6716891at2"/>
<comment type="caution">
    <text evidence="4">The sequence shown here is derived from an EMBL/GenBank/DDBJ whole genome shotgun (WGS) entry which is preliminary data.</text>
</comment>
<evidence type="ECO:0000256" key="2">
    <source>
        <dbReference type="SAM" id="MobiDB-lite"/>
    </source>
</evidence>
<evidence type="ECO:0000313" key="4">
    <source>
        <dbReference type="EMBL" id="PPE72172.1"/>
    </source>
</evidence>
<dbReference type="GO" id="GO:0003677">
    <property type="term" value="F:DNA binding"/>
    <property type="evidence" value="ECO:0007669"/>
    <property type="project" value="UniProtKB-KW"/>
</dbReference>
<dbReference type="EMBL" id="PSNW01000015">
    <property type="protein sequence ID" value="PPE72172.1"/>
    <property type="molecule type" value="Genomic_DNA"/>
</dbReference>
<evidence type="ECO:0000313" key="5">
    <source>
        <dbReference type="Proteomes" id="UP000238220"/>
    </source>
</evidence>
<proteinExistence type="predicted"/>
<feature type="region of interest" description="Disordered" evidence="2">
    <location>
        <begin position="1"/>
        <end position="27"/>
    </location>
</feature>
<reference evidence="4 5" key="1">
    <citation type="submission" date="2018-02" db="EMBL/GenBank/DDBJ databases">
        <title>Genome sequencing of Solimonas sp. HR-BB.</title>
        <authorList>
            <person name="Lee Y."/>
            <person name="Jeon C.O."/>
        </authorList>
    </citation>
    <scope>NUCLEOTIDE SEQUENCE [LARGE SCALE GENOMIC DNA]</scope>
    <source>
        <strain evidence="4 5">HR-BB</strain>
    </source>
</reference>
<dbReference type="GO" id="GO:0003700">
    <property type="term" value="F:DNA-binding transcription factor activity"/>
    <property type="evidence" value="ECO:0007669"/>
    <property type="project" value="InterPro"/>
</dbReference>
<dbReference type="CDD" id="cd04778">
    <property type="entry name" value="HTH_MerR-like_sg2"/>
    <property type="match status" value="1"/>
</dbReference>
<protein>
    <submittedName>
        <fullName evidence="4">MerR family transcriptional regulator</fullName>
    </submittedName>
</protein>
<dbReference type="Proteomes" id="UP000238220">
    <property type="component" value="Unassembled WGS sequence"/>
</dbReference>
<dbReference type="SMART" id="SM00422">
    <property type="entry name" value="HTH_MERR"/>
    <property type="match status" value="1"/>
</dbReference>
<keyword evidence="1" id="KW-0238">DNA-binding</keyword>
<dbReference type="InterPro" id="IPR047057">
    <property type="entry name" value="MerR_fam"/>
</dbReference>
<feature type="domain" description="HTH merR-type" evidence="3">
    <location>
        <begin position="29"/>
        <end position="97"/>
    </location>
</feature>
<accession>A0A2S5TB44</accession>
<dbReference type="PANTHER" id="PTHR30204">
    <property type="entry name" value="REDOX-CYCLING DRUG-SENSING TRANSCRIPTIONAL ACTIVATOR SOXR"/>
    <property type="match status" value="1"/>
</dbReference>
<keyword evidence="5" id="KW-1185">Reference proteome</keyword>
<evidence type="ECO:0000259" key="3">
    <source>
        <dbReference type="PROSITE" id="PS50937"/>
    </source>
</evidence>
<gene>
    <name evidence="4" type="ORF">C3942_19960</name>
</gene>
<dbReference type="RefSeq" id="WP_104232132.1">
    <property type="nucleotide sequence ID" value="NZ_PSNW01000015.1"/>
</dbReference>
<dbReference type="Gene3D" id="1.10.1660.10">
    <property type="match status" value="1"/>
</dbReference>
<dbReference type="SUPFAM" id="SSF46955">
    <property type="entry name" value="Putative DNA-binding domain"/>
    <property type="match status" value="1"/>
</dbReference>
<dbReference type="PROSITE" id="PS50937">
    <property type="entry name" value="HTH_MERR_2"/>
    <property type="match status" value="1"/>
</dbReference>
<dbReference type="Pfam" id="PF13411">
    <property type="entry name" value="MerR_1"/>
    <property type="match status" value="1"/>
</dbReference>
<dbReference type="InterPro" id="IPR009061">
    <property type="entry name" value="DNA-bd_dom_put_sf"/>
</dbReference>
<evidence type="ECO:0000256" key="1">
    <source>
        <dbReference type="ARBA" id="ARBA00023125"/>
    </source>
</evidence>
<name>A0A2S5TB44_9GAMM</name>
<dbReference type="PANTHER" id="PTHR30204:SF93">
    <property type="entry name" value="HTH MERR-TYPE DOMAIN-CONTAINING PROTEIN"/>
    <property type="match status" value="1"/>
</dbReference>
<organism evidence="4 5">
    <name type="scientific">Solimonas fluminis</name>
    <dbReference type="NCBI Taxonomy" id="2086571"/>
    <lineage>
        <taxon>Bacteria</taxon>
        <taxon>Pseudomonadati</taxon>
        <taxon>Pseudomonadota</taxon>
        <taxon>Gammaproteobacteria</taxon>
        <taxon>Nevskiales</taxon>
        <taxon>Nevskiaceae</taxon>
        <taxon>Solimonas</taxon>
    </lineage>
</organism>
<sequence>MKRKSGAESPPAPRTRRGAPKTSLRDASEYTVDELARAADTTVRNVRAYQDRGLLPAPEKRGRTGIYTAAHLARLRLIGQLLDRGYTLANIAELIGAWEQGQDLRQLLGLESALTTPWSEELPAYFTMPELVKLLGKGIKASEIAPVLRKAVELDILQSEGLRFRAPRPQLIHAAGELVAMGIPLSELLDIVRMLRGNVERAANGIVQLIVDHVFAPYMQGRLPPASEVPRLAETIWKLRPVADIAVDAEVARAMEKAIKQNLGDVLAHVLEQLPQQKS</sequence>
<dbReference type="InterPro" id="IPR000551">
    <property type="entry name" value="MerR-type_HTH_dom"/>
</dbReference>
<dbReference type="AlphaFoldDB" id="A0A2S5TB44"/>